<keyword evidence="2 3" id="KW-0378">Hydrolase</keyword>
<keyword evidence="3" id="KW-0963">Cytoplasm</keyword>
<feature type="site" description="Important for substrate specificity" evidence="3">
    <location>
        <position position="163"/>
    </location>
</feature>
<dbReference type="SUPFAM" id="SSF52972">
    <property type="entry name" value="ITPase-like"/>
    <property type="match status" value="1"/>
</dbReference>
<comment type="caution">
    <text evidence="4">The sequence shown here is derived from an EMBL/GenBank/DDBJ whole genome shotgun (WGS) entry which is preliminary data.</text>
</comment>
<proteinExistence type="inferred from homology"/>
<organism evidence="4 5">
    <name type="scientific">Candidatus Enterocloster faecavium</name>
    <dbReference type="NCBI Taxonomy" id="2838560"/>
    <lineage>
        <taxon>Bacteria</taxon>
        <taxon>Bacillati</taxon>
        <taxon>Bacillota</taxon>
        <taxon>Clostridia</taxon>
        <taxon>Lachnospirales</taxon>
        <taxon>Lachnospiraceae</taxon>
        <taxon>Enterocloster</taxon>
    </lineage>
</organism>
<dbReference type="GO" id="GO:0009117">
    <property type="term" value="P:nucleotide metabolic process"/>
    <property type="evidence" value="ECO:0007669"/>
    <property type="project" value="UniProtKB-KW"/>
</dbReference>
<dbReference type="NCBIfam" id="TIGR00172">
    <property type="entry name" value="maf"/>
    <property type="match status" value="1"/>
</dbReference>
<dbReference type="AlphaFoldDB" id="A0A9D2L7I2"/>
<reference evidence="4" key="2">
    <citation type="submission" date="2021-04" db="EMBL/GenBank/DDBJ databases">
        <authorList>
            <person name="Gilroy R."/>
        </authorList>
    </citation>
    <scope>NUCLEOTIDE SEQUENCE</scope>
    <source>
        <strain evidence="4">CHK188-4685</strain>
    </source>
</reference>
<evidence type="ECO:0000256" key="2">
    <source>
        <dbReference type="ARBA" id="ARBA00022801"/>
    </source>
</evidence>
<feature type="site" description="Important for substrate specificity" evidence="3">
    <location>
        <position position="76"/>
    </location>
</feature>
<comment type="subcellular location">
    <subcellularLocation>
        <location evidence="3">Cytoplasm</location>
    </subcellularLocation>
</comment>
<name>A0A9D2L7I2_9FIRM</name>
<dbReference type="EC" id="3.6.1.9" evidence="3"/>
<accession>A0A9D2L7I2</accession>
<dbReference type="PANTHER" id="PTHR43213">
    <property type="entry name" value="BIFUNCTIONAL DTTP/UTP PYROPHOSPHATASE/METHYLTRANSFERASE PROTEIN-RELATED"/>
    <property type="match status" value="1"/>
</dbReference>
<reference evidence="4" key="1">
    <citation type="journal article" date="2021" name="PeerJ">
        <title>Extensive microbial diversity within the chicken gut microbiome revealed by metagenomics and culture.</title>
        <authorList>
            <person name="Gilroy R."/>
            <person name="Ravi A."/>
            <person name="Getino M."/>
            <person name="Pursley I."/>
            <person name="Horton D.L."/>
            <person name="Alikhan N.F."/>
            <person name="Baker D."/>
            <person name="Gharbi K."/>
            <person name="Hall N."/>
            <person name="Watson M."/>
            <person name="Adriaenssens E.M."/>
            <person name="Foster-Nyarko E."/>
            <person name="Jarju S."/>
            <person name="Secka A."/>
            <person name="Antonio M."/>
            <person name="Oren A."/>
            <person name="Chaudhuri R.R."/>
            <person name="La Ragione R."/>
            <person name="Hildebrand F."/>
            <person name="Pallen M.J."/>
        </authorList>
    </citation>
    <scope>NUCLEOTIDE SEQUENCE</scope>
    <source>
        <strain evidence="4">CHK188-4685</strain>
    </source>
</reference>
<comment type="catalytic activity">
    <reaction evidence="3">
        <text>UTP + H2O = UMP + diphosphate + H(+)</text>
        <dbReference type="Rhea" id="RHEA:29395"/>
        <dbReference type="ChEBI" id="CHEBI:15377"/>
        <dbReference type="ChEBI" id="CHEBI:15378"/>
        <dbReference type="ChEBI" id="CHEBI:33019"/>
        <dbReference type="ChEBI" id="CHEBI:46398"/>
        <dbReference type="ChEBI" id="CHEBI:57865"/>
        <dbReference type="EC" id="3.6.1.9"/>
    </reaction>
</comment>
<dbReference type="InterPro" id="IPR003697">
    <property type="entry name" value="Maf-like"/>
</dbReference>
<protein>
    <recommendedName>
        <fullName evidence="3">dTTP/UTP pyrophosphatase</fullName>
        <shortName evidence="3">dTTPase/UTPase</shortName>
        <ecNumber evidence="3">3.6.1.9</ecNumber>
    </recommendedName>
    <alternativeName>
        <fullName evidence="3">Nucleoside triphosphate pyrophosphatase</fullName>
    </alternativeName>
    <alternativeName>
        <fullName evidence="3">Nucleotide pyrophosphatase</fullName>
        <shortName evidence="3">Nucleotide PPase</shortName>
    </alternativeName>
</protein>
<comment type="similarity">
    <text evidence="3">Belongs to the Maf family. YhdE subfamily.</text>
</comment>
<sequence>MTENWKGWKIVLASASPRRKELLEQIGIEPLICPSHQEESASAEKPGELVMELARVKAEDIASSCPEGTLVIGADTVVALDGRIMGKPADEEEAFQMLSSLAGRTHQVYTGTALILCLGEGKFHGSSFYEETHVQVYPMTEEEIWGYIATGEPMDKAGAYGIQGAFAAWIKGIRGDYANVVGLPLGRLYHEMNNLVLPYEEEKEADIN</sequence>
<feature type="site" description="Important for substrate specificity" evidence="3">
    <location>
        <position position="18"/>
    </location>
</feature>
<comment type="caution">
    <text evidence="3">Lacks conserved residue(s) required for the propagation of feature annotation.</text>
</comment>
<evidence type="ECO:0000256" key="3">
    <source>
        <dbReference type="HAMAP-Rule" id="MF_00528"/>
    </source>
</evidence>
<dbReference type="GO" id="GO:0047429">
    <property type="term" value="F:nucleoside triphosphate diphosphatase activity"/>
    <property type="evidence" value="ECO:0007669"/>
    <property type="project" value="UniProtKB-EC"/>
</dbReference>
<dbReference type="Gene3D" id="3.90.950.10">
    <property type="match status" value="1"/>
</dbReference>
<evidence type="ECO:0000256" key="1">
    <source>
        <dbReference type="ARBA" id="ARBA00001968"/>
    </source>
</evidence>
<dbReference type="EMBL" id="DWYS01000074">
    <property type="protein sequence ID" value="HJB07453.1"/>
    <property type="molecule type" value="Genomic_DNA"/>
</dbReference>
<dbReference type="Proteomes" id="UP000886804">
    <property type="component" value="Unassembled WGS sequence"/>
</dbReference>
<dbReference type="PANTHER" id="PTHR43213:SF5">
    <property type="entry name" value="BIFUNCTIONAL DTTP_UTP PYROPHOSPHATASE_METHYLTRANSFERASE PROTEIN-RELATED"/>
    <property type="match status" value="1"/>
</dbReference>
<dbReference type="HAMAP" id="MF_00528">
    <property type="entry name" value="Maf"/>
    <property type="match status" value="1"/>
</dbReference>
<gene>
    <name evidence="4" type="primary">maf</name>
    <name evidence="4" type="ORF">H9716_06240</name>
</gene>
<dbReference type="InterPro" id="IPR029001">
    <property type="entry name" value="ITPase-like_fam"/>
</dbReference>
<evidence type="ECO:0000313" key="4">
    <source>
        <dbReference type="EMBL" id="HJB07453.1"/>
    </source>
</evidence>
<feature type="active site" description="Proton acceptor" evidence="3">
    <location>
        <position position="75"/>
    </location>
</feature>
<comment type="cofactor">
    <cofactor evidence="1 3">
        <name>a divalent metal cation</name>
        <dbReference type="ChEBI" id="CHEBI:60240"/>
    </cofactor>
</comment>
<dbReference type="PIRSF" id="PIRSF006305">
    <property type="entry name" value="Maf"/>
    <property type="match status" value="1"/>
</dbReference>
<dbReference type="Pfam" id="PF02545">
    <property type="entry name" value="Maf"/>
    <property type="match status" value="1"/>
</dbReference>
<comment type="function">
    <text evidence="3">Nucleoside triphosphate pyrophosphatase that hydrolyzes dTTP and UTP. May have a dual role in cell division arrest and in preventing the incorporation of modified nucleotides into cellular nucleic acids.</text>
</comment>
<evidence type="ECO:0000313" key="5">
    <source>
        <dbReference type="Proteomes" id="UP000886804"/>
    </source>
</evidence>
<dbReference type="GO" id="GO:0005737">
    <property type="term" value="C:cytoplasm"/>
    <property type="evidence" value="ECO:0007669"/>
    <property type="project" value="UniProtKB-SubCell"/>
</dbReference>
<comment type="catalytic activity">
    <reaction evidence="3">
        <text>dTTP + H2O = dTMP + diphosphate + H(+)</text>
        <dbReference type="Rhea" id="RHEA:28534"/>
        <dbReference type="ChEBI" id="CHEBI:15377"/>
        <dbReference type="ChEBI" id="CHEBI:15378"/>
        <dbReference type="ChEBI" id="CHEBI:33019"/>
        <dbReference type="ChEBI" id="CHEBI:37568"/>
        <dbReference type="ChEBI" id="CHEBI:63528"/>
        <dbReference type="EC" id="3.6.1.9"/>
    </reaction>
</comment>
<keyword evidence="3" id="KW-0546">Nucleotide metabolism</keyword>
<dbReference type="CDD" id="cd00555">
    <property type="entry name" value="Maf"/>
    <property type="match status" value="1"/>
</dbReference>